<comment type="subcellular location">
    <subcellularLocation>
        <location evidence="2 12">Cell inner membrane</location>
        <topology evidence="2 12">Single-pass membrane protein</topology>
    </subcellularLocation>
</comment>
<evidence type="ECO:0000313" key="14">
    <source>
        <dbReference type="Proteomes" id="UP001138540"/>
    </source>
</evidence>
<dbReference type="Pfam" id="PF04995">
    <property type="entry name" value="CcmD"/>
    <property type="match status" value="1"/>
</dbReference>
<evidence type="ECO:0000256" key="12">
    <source>
        <dbReference type="RuleBase" id="RU363101"/>
    </source>
</evidence>
<keyword evidence="9 12" id="KW-0201">Cytochrome c-type biogenesis</keyword>
<proteinExistence type="inferred from homology"/>
<keyword evidence="10 12" id="KW-1133">Transmembrane helix</keyword>
<gene>
    <name evidence="13" type="ORF">HNP60_001654</name>
</gene>
<organism evidence="13 14">
    <name type="scientific">Sphingobium lignivorans</name>
    <dbReference type="NCBI Taxonomy" id="2735886"/>
    <lineage>
        <taxon>Bacteria</taxon>
        <taxon>Pseudomonadati</taxon>
        <taxon>Pseudomonadota</taxon>
        <taxon>Alphaproteobacteria</taxon>
        <taxon>Sphingomonadales</taxon>
        <taxon>Sphingomonadaceae</taxon>
        <taxon>Sphingobium</taxon>
    </lineage>
</organism>
<dbReference type="InterPro" id="IPR007078">
    <property type="entry name" value="Haem_export_protD_CcmD"/>
</dbReference>
<evidence type="ECO:0000256" key="4">
    <source>
        <dbReference type="ARBA" id="ARBA00016461"/>
    </source>
</evidence>
<evidence type="ECO:0000256" key="5">
    <source>
        <dbReference type="ARBA" id="ARBA00022448"/>
    </source>
</evidence>
<comment type="caution">
    <text evidence="13">The sequence shown here is derived from an EMBL/GenBank/DDBJ whole genome shotgun (WGS) entry which is preliminary data.</text>
</comment>
<evidence type="ECO:0000256" key="3">
    <source>
        <dbReference type="ARBA" id="ARBA00008741"/>
    </source>
</evidence>
<comment type="similarity">
    <text evidence="3 12">Belongs to the CcmD/CycX/HelD family.</text>
</comment>
<keyword evidence="5 12" id="KW-0813">Transport</keyword>
<accession>A0ABR6NEH1</accession>
<dbReference type="Proteomes" id="UP001138540">
    <property type="component" value="Unassembled WGS sequence"/>
</dbReference>
<sequence length="44" mass="4801">MNPWPFIIAAYGLTALALIGTSLWAWLSARRLEARAAQLSGRGE</sequence>
<name>A0ABR6NEH1_9SPHN</name>
<evidence type="ECO:0000256" key="1">
    <source>
        <dbReference type="ARBA" id="ARBA00002442"/>
    </source>
</evidence>
<keyword evidence="8 12" id="KW-0812">Transmembrane</keyword>
<dbReference type="RefSeq" id="WP_083853346.1">
    <property type="nucleotide sequence ID" value="NZ_JACHKA010000001.1"/>
</dbReference>
<evidence type="ECO:0000256" key="10">
    <source>
        <dbReference type="ARBA" id="ARBA00022989"/>
    </source>
</evidence>
<reference evidence="13 14" key="1">
    <citation type="submission" date="2020-08" db="EMBL/GenBank/DDBJ databases">
        <title>Exploring microbial biodiversity for novel pathways involved in the catabolism of aromatic compounds derived from lignin.</title>
        <authorList>
            <person name="Elkins J."/>
        </authorList>
    </citation>
    <scope>NUCLEOTIDE SEQUENCE [LARGE SCALE GENOMIC DNA]</scope>
    <source>
        <strain evidence="13 14">B1D3A</strain>
    </source>
</reference>
<evidence type="ECO:0000313" key="13">
    <source>
        <dbReference type="EMBL" id="MBB5985680.1"/>
    </source>
</evidence>
<keyword evidence="7 12" id="KW-0997">Cell inner membrane</keyword>
<protein>
    <recommendedName>
        <fullName evidence="4 12">Heme exporter protein D</fullName>
    </recommendedName>
</protein>
<evidence type="ECO:0000256" key="7">
    <source>
        <dbReference type="ARBA" id="ARBA00022519"/>
    </source>
</evidence>
<dbReference type="EMBL" id="JACHKA010000001">
    <property type="protein sequence ID" value="MBB5985680.1"/>
    <property type="molecule type" value="Genomic_DNA"/>
</dbReference>
<evidence type="ECO:0000256" key="2">
    <source>
        <dbReference type="ARBA" id="ARBA00004377"/>
    </source>
</evidence>
<feature type="transmembrane region" description="Helical" evidence="12">
    <location>
        <begin position="6"/>
        <end position="27"/>
    </location>
</feature>
<keyword evidence="11 12" id="KW-0472">Membrane</keyword>
<evidence type="ECO:0000256" key="6">
    <source>
        <dbReference type="ARBA" id="ARBA00022475"/>
    </source>
</evidence>
<evidence type="ECO:0000256" key="11">
    <source>
        <dbReference type="ARBA" id="ARBA00023136"/>
    </source>
</evidence>
<evidence type="ECO:0000256" key="9">
    <source>
        <dbReference type="ARBA" id="ARBA00022748"/>
    </source>
</evidence>
<evidence type="ECO:0000256" key="8">
    <source>
        <dbReference type="ARBA" id="ARBA00022692"/>
    </source>
</evidence>
<keyword evidence="6 12" id="KW-1003">Cell membrane</keyword>
<keyword evidence="14" id="KW-1185">Reference proteome</keyword>
<comment type="function">
    <text evidence="1 12">Required for the export of heme to the periplasm for the biogenesis of c-type cytochromes.</text>
</comment>